<feature type="compositionally biased region" description="Polar residues" evidence="1">
    <location>
        <begin position="10"/>
        <end position="70"/>
    </location>
</feature>
<evidence type="ECO:0000256" key="1">
    <source>
        <dbReference type="SAM" id="MobiDB-lite"/>
    </source>
</evidence>
<organism evidence="3 4">
    <name type="scientific">Rhynchospora pubera</name>
    <dbReference type="NCBI Taxonomy" id="906938"/>
    <lineage>
        <taxon>Eukaryota</taxon>
        <taxon>Viridiplantae</taxon>
        <taxon>Streptophyta</taxon>
        <taxon>Embryophyta</taxon>
        <taxon>Tracheophyta</taxon>
        <taxon>Spermatophyta</taxon>
        <taxon>Magnoliopsida</taxon>
        <taxon>Liliopsida</taxon>
        <taxon>Poales</taxon>
        <taxon>Cyperaceae</taxon>
        <taxon>Cyperoideae</taxon>
        <taxon>Rhynchosporeae</taxon>
        <taxon>Rhynchospora</taxon>
    </lineage>
</organism>
<accession>A0AAV8CIK0</accession>
<dbReference type="EMBL" id="JAMFTS010000005">
    <property type="protein sequence ID" value="KAJ4755241.1"/>
    <property type="molecule type" value="Genomic_DNA"/>
</dbReference>
<proteinExistence type="predicted"/>
<dbReference type="PANTHER" id="PTHR47718">
    <property type="entry name" value="OS01G0519700 PROTEIN"/>
    <property type="match status" value="1"/>
</dbReference>
<reference evidence="3" key="1">
    <citation type="submission" date="2022-08" db="EMBL/GenBank/DDBJ databases">
        <authorList>
            <person name="Marques A."/>
        </authorList>
    </citation>
    <scope>NUCLEOTIDE SEQUENCE</scope>
    <source>
        <strain evidence="3">RhyPub2mFocal</strain>
        <tissue evidence="3">Leaves</tissue>
    </source>
</reference>
<evidence type="ECO:0000259" key="2">
    <source>
        <dbReference type="Pfam" id="PF03101"/>
    </source>
</evidence>
<comment type="caution">
    <text evidence="3">The sequence shown here is derived from an EMBL/GenBank/DDBJ whole genome shotgun (WGS) entry which is preliminary data.</text>
</comment>
<protein>
    <submittedName>
        <fullName evidence="3">Protein far1-related sequence 5</fullName>
    </submittedName>
</protein>
<evidence type="ECO:0000313" key="4">
    <source>
        <dbReference type="Proteomes" id="UP001140206"/>
    </source>
</evidence>
<dbReference type="Pfam" id="PF03101">
    <property type="entry name" value="FAR1"/>
    <property type="match status" value="1"/>
</dbReference>
<name>A0AAV8CIK0_9POAL</name>
<dbReference type="InterPro" id="IPR004330">
    <property type="entry name" value="FAR1_DNA_bnd_dom"/>
</dbReference>
<dbReference type="Proteomes" id="UP001140206">
    <property type="component" value="Chromosome 5"/>
</dbReference>
<dbReference type="AlphaFoldDB" id="A0AAV8CIK0"/>
<dbReference type="PANTHER" id="PTHR47718:SF13">
    <property type="entry name" value="OS09G0290500 PROTEIN"/>
    <property type="match status" value="1"/>
</dbReference>
<evidence type="ECO:0000313" key="3">
    <source>
        <dbReference type="EMBL" id="KAJ4755241.1"/>
    </source>
</evidence>
<keyword evidence="4" id="KW-1185">Reference proteome</keyword>
<feature type="region of interest" description="Disordered" evidence="1">
    <location>
        <begin position="1"/>
        <end position="70"/>
    </location>
</feature>
<sequence>MATQGDVAASYSTGETPQESNQSVPNEASADSTGPNLSGENSVQSSLPVEESNGANSTGPNEESSGANSTSFIPELRVGLEFASKEAAFEYYKKYSYLHGFGVYSNGGSSADGKKKRVIYRCHKARNSRSGKVKPVPEKKRVQEKTGCLANINVCFNPLKELWFISSFVTEHNHELAPEFSHKIKSHRSMKFYVKKQLEINENAGLPTIGNINVVMQMCGGEDVCGFTERDARNVLGKLRRSRLKNGDAEAMMSFFRQTKADDPDFYYACKFSEENRLEIVFWADSVSRAAYRYFGDVVSFDATYIVNK</sequence>
<feature type="domain" description="FAR1" evidence="2">
    <location>
        <begin position="90"/>
        <end position="178"/>
    </location>
</feature>
<gene>
    <name evidence="3" type="ORF">LUZ62_089646</name>
</gene>